<dbReference type="InterPro" id="IPR051783">
    <property type="entry name" value="NAD(P)-dependent_oxidoreduct"/>
</dbReference>
<gene>
    <name evidence="2" type="ORF">CKO42_10880</name>
</gene>
<dbReference type="Pfam" id="PF01370">
    <property type="entry name" value="Epimerase"/>
    <property type="match status" value="1"/>
</dbReference>
<dbReference type="PANTHER" id="PTHR48079:SF6">
    <property type="entry name" value="NAD(P)-BINDING DOMAIN-CONTAINING PROTEIN-RELATED"/>
    <property type="match status" value="1"/>
</dbReference>
<dbReference type="EMBL" id="NRRY01000015">
    <property type="protein sequence ID" value="MBK1618926.1"/>
    <property type="molecule type" value="Genomic_DNA"/>
</dbReference>
<dbReference type="CDD" id="cd05266">
    <property type="entry name" value="SDR_a4"/>
    <property type="match status" value="1"/>
</dbReference>
<dbReference type="PANTHER" id="PTHR48079">
    <property type="entry name" value="PROTEIN YEEZ"/>
    <property type="match status" value="1"/>
</dbReference>
<feature type="domain" description="NAD-dependent epimerase/dehydratase" evidence="1">
    <location>
        <begin position="3"/>
        <end position="209"/>
    </location>
</feature>
<dbReference type="GO" id="GO:0005737">
    <property type="term" value="C:cytoplasm"/>
    <property type="evidence" value="ECO:0007669"/>
    <property type="project" value="TreeGrafter"/>
</dbReference>
<comment type="caution">
    <text evidence="2">The sequence shown here is derived from an EMBL/GenBank/DDBJ whole genome shotgun (WGS) entry which is preliminary data.</text>
</comment>
<dbReference type="RefSeq" id="WP_200243664.1">
    <property type="nucleotide sequence ID" value="NZ_NRRY01000015.1"/>
</dbReference>
<name>A0A9X0W8T3_9GAMM</name>
<proteinExistence type="predicted"/>
<accession>A0A9X0W8T3</accession>
<dbReference type="InterPro" id="IPR001509">
    <property type="entry name" value="Epimerase_deHydtase"/>
</dbReference>
<dbReference type="InterPro" id="IPR036291">
    <property type="entry name" value="NAD(P)-bd_dom_sf"/>
</dbReference>
<dbReference type="SUPFAM" id="SSF51735">
    <property type="entry name" value="NAD(P)-binding Rossmann-fold domains"/>
    <property type="match status" value="1"/>
</dbReference>
<evidence type="ECO:0000313" key="3">
    <source>
        <dbReference type="Proteomes" id="UP001138768"/>
    </source>
</evidence>
<organism evidence="2 3">
    <name type="scientific">Lamprobacter modestohalophilus</name>
    <dbReference type="NCBI Taxonomy" id="1064514"/>
    <lineage>
        <taxon>Bacteria</taxon>
        <taxon>Pseudomonadati</taxon>
        <taxon>Pseudomonadota</taxon>
        <taxon>Gammaproteobacteria</taxon>
        <taxon>Chromatiales</taxon>
        <taxon>Chromatiaceae</taxon>
        <taxon>Lamprobacter</taxon>
    </lineage>
</organism>
<sequence>MIILGCGYIGQALAKRYRQRGEPVVGIVRSAETAVEVEAAGAQALQLDLSRDDLASLEPAGKQLFHLAPPPSEGDDDPLTAHLIEAFERNGHPRRLVYIGTTGVYGDCEGAWVDEAWQPQPTASRSLRRWDAEQRLRQWSRESGAELVILRVAGIYACDRLPLARIRSAQPVVKADEAPWSNRIHAEDLVEICIAAMERAPSDAIYNVCDGHPSTMTDYFCQVADAAGLPHPPQIPLAEADGQVSAGMLSYLKESRRLSNQRLLDELGVRLRYPDLAQGLAPCFQGEAV</sequence>
<dbReference type="AlphaFoldDB" id="A0A9X0W8T3"/>
<dbReference type="Proteomes" id="UP001138768">
    <property type="component" value="Unassembled WGS sequence"/>
</dbReference>
<protein>
    <submittedName>
        <fullName evidence="2">NAD(P)-dependent oxidoreductase</fullName>
    </submittedName>
</protein>
<evidence type="ECO:0000259" key="1">
    <source>
        <dbReference type="Pfam" id="PF01370"/>
    </source>
</evidence>
<dbReference type="Gene3D" id="3.40.50.720">
    <property type="entry name" value="NAD(P)-binding Rossmann-like Domain"/>
    <property type="match status" value="1"/>
</dbReference>
<evidence type="ECO:0000313" key="2">
    <source>
        <dbReference type="EMBL" id="MBK1618926.1"/>
    </source>
</evidence>
<keyword evidence="3" id="KW-1185">Reference proteome</keyword>
<reference evidence="2 3" key="1">
    <citation type="journal article" date="2020" name="Microorganisms">
        <title>Osmotic Adaptation and Compatible Solute Biosynthesis of Phototrophic Bacteria as Revealed from Genome Analyses.</title>
        <authorList>
            <person name="Imhoff J.F."/>
            <person name="Rahn T."/>
            <person name="Kunzel S."/>
            <person name="Keller A."/>
            <person name="Neulinger S.C."/>
        </authorList>
    </citation>
    <scope>NUCLEOTIDE SEQUENCE [LARGE SCALE GENOMIC DNA]</scope>
    <source>
        <strain evidence="2 3">DSM 25653</strain>
    </source>
</reference>
<dbReference type="GO" id="GO:0004029">
    <property type="term" value="F:aldehyde dehydrogenase (NAD+) activity"/>
    <property type="evidence" value="ECO:0007669"/>
    <property type="project" value="TreeGrafter"/>
</dbReference>